<evidence type="ECO:0000256" key="6">
    <source>
        <dbReference type="ARBA" id="ARBA00022840"/>
    </source>
</evidence>
<keyword evidence="7" id="KW-0902">Two-component regulatory system</keyword>
<dbReference type="GO" id="GO:0005524">
    <property type="term" value="F:ATP binding"/>
    <property type="evidence" value="ECO:0007669"/>
    <property type="project" value="UniProtKB-KW"/>
</dbReference>
<dbReference type="SUPFAM" id="SSF47384">
    <property type="entry name" value="Homodimeric domain of signal transducing histidine kinase"/>
    <property type="match status" value="1"/>
</dbReference>
<feature type="transmembrane region" description="Helical" evidence="8">
    <location>
        <begin position="158"/>
        <end position="179"/>
    </location>
</feature>
<sequence>MELITMHFLFNLSLLIILFFLCFSLSKRFGSIRLEQRTSLFYFVASLLLCFLFPYHLNNELVLDLRIVPFLIGSLYMRLSPILAIILIVLRGFHGIDFGFYLALVIYSIFSLIFWCINPWFLRLTSKNRILFSTGISLFVGGGILVIALFLAPFHQMLDLFFAFLIVPPLGIAMISYIIEMIENNILLQQLLIKAEKKEAVEQMGAAISHEIRNPLTTSIGFVELLDKDSLNQEKINQYLSILKSELDTAERIIQDYLTYSKPIISSVEALNVQKELTLVISLLQPLANYYSVKVSTNLLSTKLIEGDRSKFHQCFINIIKYNIECMPNGGSLLIETVDTGTNIMISIQIAGEKRNEEQLKMTSHTMSVAFNIVRAMKGTIDIKNKIGKETVIQFYFKPIKAHLKR</sequence>
<reference evidence="10 11" key="1">
    <citation type="submission" date="2018-07" db="EMBL/GenBank/DDBJ databases">
        <title>Complete genome sequence of Psychrobacillus sp. PB01, isolated from iceberg, and comparative genome analysis of Psychrobacillus strains.</title>
        <authorList>
            <person name="Lee P.C."/>
        </authorList>
    </citation>
    <scope>NUCLEOTIDE SEQUENCE [LARGE SCALE GENOMIC DNA]</scope>
    <source>
        <strain evidence="10 11">PB01</strain>
    </source>
</reference>
<feature type="transmembrane region" description="Helical" evidence="8">
    <location>
        <begin position="6"/>
        <end position="26"/>
    </location>
</feature>
<feature type="transmembrane region" description="Helical" evidence="8">
    <location>
        <begin position="67"/>
        <end position="90"/>
    </location>
</feature>
<dbReference type="PANTHER" id="PTHR43711">
    <property type="entry name" value="TWO-COMPONENT HISTIDINE KINASE"/>
    <property type="match status" value="1"/>
</dbReference>
<keyword evidence="8" id="KW-0472">Membrane</keyword>
<dbReference type="Proteomes" id="UP000325517">
    <property type="component" value="Chromosome"/>
</dbReference>
<dbReference type="Pfam" id="PF00512">
    <property type="entry name" value="HisKA"/>
    <property type="match status" value="1"/>
</dbReference>
<keyword evidence="8" id="KW-0812">Transmembrane</keyword>
<evidence type="ECO:0000256" key="8">
    <source>
        <dbReference type="SAM" id="Phobius"/>
    </source>
</evidence>
<dbReference type="InterPro" id="IPR003661">
    <property type="entry name" value="HisK_dim/P_dom"/>
</dbReference>
<keyword evidence="3" id="KW-0808">Transferase</keyword>
<dbReference type="Gene3D" id="1.10.287.130">
    <property type="match status" value="1"/>
</dbReference>
<dbReference type="PANTHER" id="PTHR43711:SF1">
    <property type="entry name" value="HISTIDINE KINASE 1"/>
    <property type="match status" value="1"/>
</dbReference>
<evidence type="ECO:0000256" key="4">
    <source>
        <dbReference type="ARBA" id="ARBA00022741"/>
    </source>
</evidence>
<dbReference type="Gene3D" id="3.30.565.10">
    <property type="entry name" value="Histidine kinase-like ATPase, C-terminal domain"/>
    <property type="match status" value="1"/>
</dbReference>
<dbReference type="EMBL" id="CP031223">
    <property type="protein sequence ID" value="QFF97718.1"/>
    <property type="molecule type" value="Genomic_DNA"/>
</dbReference>
<evidence type="ECO:0000256" key="3">
    <source>
        <dbReference type="ARBA" id="ARBA00022679"/>
    </source>
</evidence>
<dbReference type="SUPFAM" id="SSF55874">
    <property type="entry name" value="ATPase domain of HSP90 chaperone/DNA topoisomerase II/histidine kinase"/>
    <property type="match status" value="1"/>
</dbReference>
<accession>A0A5J6SIS4</accession>
<evidence type="ECO:0000313" key="11">
    <source>
        <dbReference type="Proteomes" id="UP000325517"/>
    </source>
</evidence>
<evidence type="ECO:0000256" key="2">
    <source>
        <dbReference type="ARBA" id="ARBA00012438"/>
    </source>
</evidence>
<organism evidence="10 11">
    <name type="scientific">Psychrobacillus glaciei</name>
    <dbReference type="NCBI Taxonomy" id="2283160"/>
    <lineage>
        <taxon>Bacteria</taxon>
        <taxon>Bacillati</taxon>
        <taxon>Bacillota</taxon>
        <taxon>Bacilli</taxon>
        <taxon>Bacillales</taxon>
        <taxon>Bacillaceae</taxon>
        <taxon>Psychrobacillus</taxon>
    </lineage>
</organism>
<feature type="transmembrane region" description="Helical" evidence="8">
    <location>
        <begin position="130"/>
        <end position="151"/>
    </location>
</feature>
<keyword evidence="6" id="KW-0067">ATP-binding</keyword>
<dbReference type="AlphaFoldDB" id="A0A5J6SIS4"/>
<name>A0A5J6SIS4_9BACI</name>
<dbReference type="KEGG" id="psyo:PB01_02230"/>
<dbReference type="CDD" id="cd00082">
    <property type="entry name" value="HisKA"/>
    <property type="match status" value="1"/>
</dbReference>
<dbReference type="GO" id="GO:0000155">
    <property type="term" value="F:phosphorelay sensor kinase activity"/>
    <property type="evidence" value="ECO:0007669"/>
    <property type="project" value="InterPro"/>
</dbReference>
<feature type="domain" description="Histidine kinase" evidence="9">
    <location>
        <begin position="207"/>
        <end position="401"/>
    </location>
</feature>
<dbReference type="InterPro" id="IPR005467">
    <property type="entry name" value="His_kinase_dom"/>
</dbReference>
<gene>
    <name evidence="10" type="ORF">PB01_02230</name>
</gene>
<protein>
    <recommendedName>
        <fullName evidence="2">histidine kinase</fullName>
        <ecNumber evidence="2">2.7.13.3</ecNumber>
    </recommendedName>
</protein>
<dbReference type="PROSITE" id="PS50109">
    <property type="entry name" value="HIS_KIN"/>
    <property type="match status" value="1"/>
</dbReference>
<dbReference type="OrthoDB" id="9815750at2"/>
<feature type="transmembrane region" description="Helical" evidence="8">
    <location>
        <begin position="38"/>
        <end position="55"/>
    </location>
</feature>
<keyword evidence="8" id="KW-1133">Transmembrane helix</keyword>
<evidence type="ECO:0000256" key="5">
    <source>
        <dbReference type="ARBA" id="ARBA00022777"/>
    </source>
</evidence>
<comment type="catalytic activity">
    <reaction evidence="1">
        <text>ATP + protein L-histidine = ADP + protein N-phospho-L-histidine.</text>
        <dbReference type="EC" id="2.7.13.3"/>
    </reaction>
</comment>
<dbReference type="EC" id="2.7.13.3" evidence="2"/>
<dbReference type="InterPro" id="IPR050736">
    <property type="entry name" value="Sensor_HK_Regulatory"/>
</dbReference>
<proteinExistence type="predicted"/>
<feature type="transmembrane region" description="Helical" evidence="8">
    <location>
        <begin position="102"/>
        <end position="124"/>
    </location>
</feature>
<keyword evidence="5 10" id="KW-0418">Kinase</keyword>
<dbReference type="InterPro" id="IPR036097">
    <property type="entry name" value="HisK_dim/P_sf"/>
</dbReference>
<evidence type="ECO:0000259" key="9">
    <source>
        <dbReference type="PROSITE" id="PS50109"/>
    </source>
</evidence>
<keyword evidence="4" id="KW-0547">Nucleotide-binding</keyword>
<dbReference type="SMART" id="SM00388">
    <property type="entry name" value="HisKA"/>
    <property type="match status" value="1"/>
</dbReference>
<evidence type="ECO:0000256" key="7">
    <source>
        <dbReference type="ARBA" id="ARBA00023012"/>
    </source>
</evidence>
<dbReference type="InterPro" id="IPR036890">
    <property type="entry name" value="HATPase_C_sf"/>
</dbReference>
<keyword evidence="11" id="KW-1185">Reference proteome</keyword>
<evidence type="ECO:0000313" key="10">
    <source>
        <dbReference type="EMBL" id="QFF97718.1"/>
    </source>
</evidence>
<evidence type="ECO:0000256" key="1">
    <source>
        <dbReference type="ARBA" id="ARBA00000085"/>
    </source>
</evidence>